<feature type="compositionally biased region" description="Low complexity" evidence="1">
    <location>
        <begin position="740"/>
        <end position="757"/>
    </location>
</feature>
<accession>A0A162KBZ1</accession>
<proteinExistence type="predicted"/>
<feature type="compositionally biased region" description="Low complexity" evidence="1">
    <location>
        <begin position="836"/>
        <end position="848"/>
    </location>
</feature>
<dbReference type="Proteomes" id="UP000076881">
    <property type="component" value="Unassembled WGS sequence"/>
</dbReference>
<feature type="region of interest" description="Disordered" evidence="1">
    <location>
        <begin position="740"/>
        <end position="765"/>
    </location>
</feature>
<keyword evidence="2" id="KW-1133">Transmembrane helix</keyword>
<dbReference type="OrthoDB" id="4760011at2759"/>
<feature type="compositionally biased region" description="Basic and acidic residues" evidence="1">
    <location>
        <begin position="301"/>
        <end position="333"/>
    </location>
</feature>
<feature type="compositionally biased region" description="Low complexity" evidence="1">
    <location>
        <begin position="948"/>
        <end position="963"/>
    </location>
</feature>
<protein>
    <submittedName>
        <fullName evidence="3">Uncharacterized protein</fullName>
    </submittedName>
</protein>
<dbReference type="AlphaFoldDB" id="A0A162KBZ1"/>
<comment type="caution">
    <text evidence="3">The sequence shown here is derived from an EMBL/GenBank/DDBJ whole genome shotgun (WGS) entry which is preliminary data.</text>
</comment>
<evidence type="ECO:0000313" key="3">
    <source>
        <dbReference type="EMBL" id="OAA80562.1"/>
    </source>
</evidence>
<feature type="region of interest" description="Disordered" evidence="1">
    <location>
        <begin position="295"/>
        <end position="366"/>
    </location>
</feature>
<feature type="compositionally biased region" description="Low complexity" evidence="1">
    <location>
        <begin position="866"/>
        <end position="879"/>
    </location>
</feature>
<feature type="compositionally biased region" description="Low complexity" evidence="1">
    <location>
        <begin position="586"/>
        <end position="595"/>
    </location>
</feature>
<feature type="region of interest" description="Disordered" evidence="1">
    <location>
        <begin position="535"/>
        <end position="604"/>
    </location>
</feature>
<feature type="compositionally biased region" description="Low complexity" evidence="1">
    <location>
        <begin position="213"/>
        <end position="226"/>
    </location>
</feature>
<dbReference type="STRING" id="1081108.A0A162KBZ1"/>
<evidence type="ECO:0000256" key="2">
    <source>
        <dbReference type="SAM" id="Phobius"/>
    </source>
</evidence>
<keyword evidence="2" id="KW-0812">Transmembrane</keyword>
<feature type="compositionally biased region" description="Low complexity" evidence="1">
    <location>
        <begin position="336"/>
        <end position="362"/>
    </location>
</feature>
<feature type="region of interest" description="Disordered" evidence="1">
    <location>
        <begin position="436"/>
        <end position="497"/>
    </location>
</feature>
<sequence>MTMLESESVSGGGGAAADGLNLLQGRSAATLGLGWLIAITLCGGVSLFICVGFALAWHAQKRRTPLTITRTTASLPYEASGFTALLSGKPSTTRLMKRRTMLAPPRFPDDDTVDDDDDDKTTLASRFSLKRIPSVPMLPPLPSYSTFRLWNPKRASYRRERGWLDEEAVAIGGQMLVSVRQRPGSGSGWAGQHPPVLPPVGHRAMRQGLKSMAQGKQQPNQQQKQQPPAPPRHLEDVKQQPTTADYDYVYDKHDHQPHQPQQQTEEELVMPAMPGAVHDGESGATEDFVRPAAAVLARHPTRTDSELRDILRSTEQRLRDGDRSRSRSPEKRTPHGSPTKTSTPRSTPGGRGAARQGAHHNGSPVKYGGVTYSASGSGGMGAREGSAASIGSAANSLIAHATEELQLPGGMGSPSRLRGHEWLAGDDAILQLTTPQMQQQQRDDMERALQQQYLQQQQQQQQLQNASPQRSSPQRDRSQRRRSTDSDASSSLSTLYSVGDEVDDASIQAVVEGPDDPFVDRRGIPVLAPLRRTMTVSSETLSRHVDHSAMPSVRHQSPPLRNPQRLQQGHQTHKSLDAQRFAGALQPPSQQQQQQRGTEDVRPKSAMYAGYTSPLVSESSFTDMSVDSTTLSASSEDTITADDDEGFDVMATTPVRRRGSDASSSPFSEHDIVNMIIAAQSPKKSKNARALPTPPGLPTVVAPDGSIIPTALSPPPKSLARTLSLQRGTSLVRKASVTSSAYSNTNNNNNDNTLTASRSGGGVGVNGLSVSNTVAELRRMNSLVSNTSNNSLTSAAASAATETPVLLPNLSDGRLPQLQSVRNAPRMGTKQYLNVGSSSASGKKSSIGKPGGPRPKKGGGHVRAHTTTTVAVAVTSSTTPERPAKDPRRSLGNVGSLVERYQKREVVVTAAEKELDNGKENAGLGISRAPSTRQAAALQESSRGRGGTPTRESSPSAPSPSRAGTGKKKNVLLKNPVVAELAAAEQRRHSKDKRGSVDSLGLYDQDGFLLPSPERELTKKLLRM</sequence>
<evidence type="ECO:0000313" key="4">
    <source>
        <dbReference type="Proteomes" id="UP000076881"/>
    </source>
</evidence>
<organism evidence="3 4">
    <name type="scientific">Akanthomyces lecanii RCEF 1005</name>
    <dbReference type="NCBI Taxonomy" id="1081108"/>
    <lineage>
        <taxon>Eukaryota</taxon>
        <taxon>Fungi</taxon>
        <taxon>Dikarya</taxon>
        <taxon>Ascomycota</taxon>
        <taxon>Pezizomycotina</taxon>
        <taxon>Sordariomycetes</taxon>
        <taxon>Hypocreomycetidae</taxon>
        <taxon>Hypocreales</taxon>
        <taxon>Cordycipitaceae</taxon>
        <taxon>Akanthomyces</taxon>
        <taxon>Cordyceps confragosa</taxon>
    </lineage>
</organism>
<gene>
    <name evidence="3" type="ORF">LEL_00107</name>
</gene>
<feature type="compositionally biased region" description="Low complexity" evidence="1">
    <location>
        <begin position="486"/>
        <end position="495"/>
    </location>
</feature>
<feature type="region of interest" description="Disordered" evidence="1">
    <location>
        <begin position="821"/>
        <end position="896"/>
    </location>
</feature>
<feature type="compositionally biased region" description="Basic and acidic residues" evidence="1">
    <location>
        <begin position="473"/>
        <end position="485"/>
    </location>
</feature>
<feature type="compositionally biased region" description="Basic residues" evidence="1">
    <location>
        <begin position="854"/>
        <end position="864"/>
    </location>
</feature>
<feature type="transmembrane region" description="Helical" evidence="2">
    <location>
        <begin position="33"/>
        <end position="57"/>
    </location>
</feature>
<name>A0A162KBZ1_CORDF</name>
<feature type="compositionally biased region" description="Low complexity" evidence="1">
    <location>
        <begin position="449"/>
        <end position="472"/>
    </location>
</feature>
<feature type="region of interest" description="Disordered" evidence="1">
    <location>
        <begin position="919"/>
        <end position="1010"/>
    </location>
</feature>
<keyword evidence="2" id="KW-0472">Membrane</keyword>
<feature type="region of interest" description="Disordered" evidence="1">
    <location>
        <begin position="181"/>
        <end position="238"/>
    </location>
</feature>
<reference evidence="3 4" key="1">
    <citation type="journal article" date="2016" name="Genome Biol. Evol.">
        <title>Divergent and convergent evolution of fungal pathogenicity.</title>
        <authorList>
            <person name="Shang Y."/>
            <person name="Xiao G."/>
            <person name="Zheng P."/>
            <person name="Cen K."/>
            <person name="Zhan S."/>
            <person name="Wang C."/>
        </authorList>
    </citation>
    <scope>NUCLEOTIDE SEQUENCE [LARGE SCALE GENOMIC DNA]</scope>
    <source>
        <strain evidence="3 4">RCEF 1005</strain>
    </source>
</reference>
<keyword evidence="4" id="KW-1185">Reference proteome</keyword>
<evidence type="ECO:0000256" key="1">
    <source>
        <dbReference type="SAM" id="MobiDB-lite"/>
    </source>
</evidence>
<dbReference type="EMBL" id="AZHF01000001">
    <property type="protein sequence ID" value="OAA80562.1"/>
    <property type="molecule type" value="Genomic_DNA"/>
</dbReference>